<dbReference type="Proteomes" id="UP000790709">
    <property type="component" value="Unassembled WGS sequence"/>
</dbReference>
<accession>A0ACB8B923</accession>
<organism evidence="1 2">
    <name type="scientific">Leucogyrophana mollusca</name>
    <dbReference type="NCBI Taxonomy" id="85980"/>
    <lineage>
        <taxon>Eukaryota</taxon>
        <taxon>Fungi</taxon>
        <taxon>Dikarya</taxon>
        <taxon>Basidiomycota</taxon>
        <taxon>Agaricomycotina</taxon>
        <taxon>Agaricomycetes</taxon>
        <taxon>Agaricomycetidae</taxon>
        <taxon>Boletales</taxon>
        <taxon>Boletales incertae sedis</taxon>
        <taxon>Leucogyrophana</taxon>
    </lineage>
</organism>
<proteinExistence type="predicted"/>
<evidence type="ECO:0000313" key="2">
    <source>
        <dbReference type="Proteomes" id="UP000790709"/>
    </source>
</evidence>
<name>A0ACB8B923_9AGAM</name>
<protein>
    <submittedName>
        <fullName evidence="1">Uncharacterized protein</fullName>
    </submittedName>
</protein>
<gene>
    <name evidence="1" type="ORF">BV22DRAFT_1072333</name>
</gene>
<comment type="caution">
    <text evidence="1">The sequence shown here is derived from an EMBL/GenBank/DDBJ whole genome shotgun (WGS) entry which is preliminary data.</text>
</comment>
<evidence type="ECO:0000313" key="1">
    <source>
        <dbReference type="EMBL" id="KAH7921413.1"/>
    </source>
</evidence>
<dbReference type="EMBL" id="MU266527">
    <property type="protein sequence ID" value="KAH7921413.1"/>
    <property type="molecule type" value="Genomic_DNA"/>
</dbReference>
<keyword evidence="2" id="KW-1185">Reference proteome</keyword>
<sequence length="302" mass="32965">MSVDIHTVKVAAIATHSVPISITVLRLLYRWYTGRFWWEDAWAALALLFDIVCLVCTWIQVQIFDPDVVPVVDTVSIWIISVAFSCVVWSARLSVIFSIIRVVNPAPRLRRFAHCVAVAFGVMWIALVAQKVYSCSSHLLCTMGRDVAISQLITDSISDIILVALPFPLLQSVKLSRSARILISCAFSASLFITAATIPFSALLCTDAPVVAAIIVAHIQAALALMICNLLVIVTFAYRVFHKNDDSGDLDRSFVGGGGTAQFTTIILTLQPTIYPHANCEQEGDERLDCDGGRELALAPSA</sequence>
<reference evidence="1" key="1">
    <citation type="journal article" date="2021" name="New Phytol.">
        <title>Evolutionary innovations through gain and loss of genes in the ectomycorrhizal Boletales.</title>
        <authorList>
            <person name="Wu G."/>
            <person name="Miyauchi S."/>
            <person name="Morin E."/>
            <person name="Kuo A."/>
            <person name="Drula E."/>
            <person name="Varga T."/>
            <person name="Kohler A."/>
            <person name="Feng B."/>
            <person name="Cao Y."/>
            <person name="Lipzen A."/>
            <person name="Daum C."/>
            <person name="Hundley H."/>
            <person name="Pangilinan J."/>
            <person name="Johnson J."/>
            <person name="Barry K."/>
            <person name="LaButti K."/>
            <person name="Ng V."/>
            <person name="Ahrendt S."/>
            <person name="Min B."/>
            <person name="Choi I.G."/>
            <person name="Park H."/>
            <person name="Plett J.M."/>
            <person name="Magnuson J."/>
            <person name="Spatafora J.W."/>
            <person name="Nagy L.G."/>
            <person name="Henrissat B."/>
            <person name="Grigoriev I.V."/>
            <person name="Yang Z.L."/>
            <person name="Xu J."/>
            <person name="Martin F.M."/>
        </authorList>
    </citation>
    <scope>NUCLEOTIDE SEQUENCE</scope>
    <source>
        <strain evidence="1">KUC20120723A-06</strain>
    </source>
</reference>